<dbReference type="Pfam" id="PF13450">
    <property type="entry name" value="NAD_binding_8"/>
    <property type="match status" value="1"/>
</dbReference>
<accession>A0A382ASS3</accession>
<dbReference type="Gene3D" id="3.50.50.60">
    <property type="entry name" value="FAD/NAD(P)-binding domain"/>
    <property type="match status" value="1"/>
</dbReference>
<reference evidence="1" key="1">
    <citation type="submission" date="2018-05" db="EMBL/GenBank/DDBJ databases">
        <authorList>
            <person name="Lanie J.A."/>
            <person name="Ng W.-L."/>
            <person name="Kazmierczak K.M."/>
            <person name="Andrzejewski T.M."/>
            <person name="Davidsen T.M."/>
            <person name="Wayne K.J."/>
            <person name="Tettelin H."/>
            <person name="Glass J.I."/>
            <person name="Rusch D."/>
            <person name="Podicherti R."/>
            <person name="Tsui H.-C.T."/>
            <person name="Winkler M.E."/>
        </authorList>
    </citation>
    <scope>NUCLEOTIDE SEQUENCE</scope>
</reference>
<gene>
    <name evidence="1" type="ORF">METZ01_LOCUS157444</name>
</gene>
<dbReference type="InterPro" id="IPR036188">
    <property type="entry name" value="FAD/NAD-bd_sf"/>
</dbReference>
<organism evidence="1">
    <name type="scientific">marine metagenome</name>
    <dbReference type="NCBI Taxonomy" id="408172"/>
    <lineage>
        <taxon>unclassified sequences</taxon>
        <taxon>metagenomes</taxon>
        <taxon>ecological metagenomes</taxon>
    </lineage>
</organism>
<feature type="non-terminal residue" evidence="1">
    <location>
        <position position="119"/>
    </location>
</feature>
<proteinExistence type="predicted"/>
<dbReference type="EMBL" id="UINC01026690">
    <property type="protein sequence ID" value="SVB04590.1"/>
    <property type="molecule type" value="Genomic_DNA"/>
</dbReference>
<protein>
    <submittedName>
        <fullName evidence="1">Uncharacterized protein</fullName>
    </submittedName>
</protein>
<dbReference type="SUPFAM" id="SSF51905">
    <property type="entry name" value="FAD/NAD(P)-binding domain"/>
    <property type="match status" value="1"/>
</dbReference>
<sequence length="119" mass="12898">MSRIAIVGSGLAGISAAKALKKRGIKPTILDVGYEIEEEIGKLVNKLGGINTSEWKQQDVEKKIYNPTLFKSKGLPKKLFFGSDYFYGSSNSFYPIKYKGSAPPLSYAKGGLSIGWGST</sequence>
<dbReference type="AlphaFoldDB" id="A0A382ASS3"/>
<name>A0A382ASS3_9ZZZZ</name>
<evidence type="ECO:0000313" key="1">
    <source>
        <dbReference type="EMBL" id="SVB04590.1"/>
    </source>
</evidence>